<dbReference type="InterPro" id="IPR011622">
    <property type="entry name" value="7TMR_DISM_rcpt_extracell_dom2"/>
</dbReference>
<feature type="transmembrane region" description="Helical" evidence="1">
    <location>
        <begin position="289"/>
        <end position="307"/>
    </location>
</feature>
<dbReference type="AlphaFoldDB" id="A0A1Y5HS87"/>
<dbReference type="Proteomes" id="UP000227088">
    <property type="component" value="Unassembled WGS sequence"/>
</dbReference>
<protein>
    <recommendedName>
        <fullName evidence="6">GGDEF domain-containing protein</fullName>
    </recommendedName>
</protein>
<feature type="transmembrane region" description="Helical" evidence="1">
    <location>
        <begin position="313"/>
        <end position="336"/>
    </location>
</feature>
<name>A0A1Y5HS87_OLEAN</name>
<accession>A0A1Y5HS87</accession>
<feature type="transmembrane region" description="Helical" evidence="1">
    <location>
        <begin position="256"/>
        <end position="277"/>
    </location>
</feature>
<evidence type="ECO:0000313" key="5">
    <source>
        <dbReference type="Proteomes" id="UP000227088"/>
    </source>
</evidence>
<keyword evidence="1" id="KW-0472">Membrane</keyword>
<evidence type="ECO:0000256" key="1">
    <source>
        <dbReference type="SAM" id="Phobius"/>
    </source>
</evidence>
<feature type="non-terminal residue" evidence="4">
    <location>
        <position position="348"/>
    </location>
</feature>
<keyword evidence="1" id="KW-0812">Transmembrane</keyword>
<gene>
    <name evidence="4" type="ORF">A9R00_09745</name>
</gene>
<evidence type="ECO:0000313" key="4">
    <source>
        <dbReference type="EMBL" id="OUS39367.1"/>
    </source>
</evidence>
<feature type="transmembrane region" description="Helical" evidence="1">
    <location>
        <begin position="221"/>
        <end position="244"/>
    </location>
</feature>
<feature type="domain" description="7TM-DISM receptor extracellular" evidence="3">
    <location>
        <begin position="43"/>
        <end position="179"/>
    </location>
</feature>
<organism evidence="4 5">
    <name type="scientific">Oleispira antarctica</name>
    <dbReference type="NCBI Taxonomy" id="188908"/>
    <lineage>
        <taxon>Bacteria</taxon>
        <taxon>Pseudomonadati</taxon>
        <taxon>Pseudomonadota</taxon>
        <taxon>Gammaproteobacteria</taxon>
        <taxon>Oceanospirillales</taxon>
        <taxon>Oceanospirillaceae</taxon>
        <taxon>Oleispira</taxon>
    </lineage>
</organism>
<dbReference type="Pfam" id="PF07696">
    <property type="entry name" value="7TMR-DISMED2"/>
    <property type="match status" value="1"/>
</dbReference>
<dbReference type="InterPro" id="IPR011623">
    <property type="entry name" value="7TMR_DISM_rcpt_extracell_dom1"/>
</dbReference>
<evidence type="ECO:0000259" key="3">
    <source>
        <dbReference type="Pfam" id="PF07696"/>
    </source>
</evidence>
<reference evidence="5" key="1">
    <citation type="journal article" date="2017" name="Proc. Natl. Acad. Sci. U.S.A.">
        <title>Simulation of Deepwater Horizon oil plume reveals substrate specialization within a complex community of hydrocarbon degraders.</title>
        <authorList>
            <person name="Hu P."/>
            <person name="Dubinsky E.A."/>
            <person name="Probst A.J."/>
            <person name="Wang J."/>
            <person name="Sieber C.M.K."/>
            <person name="Tom L.M."/>
            <person name="Gardinali P."/>
            <person name="Banfield J.F."/>
            <person name="Atlas R.M."/>
            <person name="Andersen G.L."/>
        </authorList>
    </citation>
    <scope>NUCLEOTIDE SEQUENCE [LARGE SCALE GENOMIC DNA]</scope>
</reference>
<dbReference type="EMBL" id="MABE01000565">
    <property type="protein sequence ID" value="OUS39367.1"/>
    <property type="molecule type" value="Genomic_DNA"/>
</dbReference>
<sequence length="348" mass="40022">MPSTLNFINKVTILWLILFASITSMADVPAIILDKDSKQVVLGNHASYLEDVDGNYTLKDIVQLDPSNFEILTDESLNKGFTNSTYWLKFTLTDKTLDKMTQSWKLETSYPLLDYLNIYVIDKNDNIEHFTLGDVYLFDQRPVNHRNFITSINLQDNESKDVYIRVNTSSSMQIPVFIWHPDYFFEARSGEQYGLGLYYGMMFVMFFYNFFLWFSIRDSNYLWYIGYLAAFALLQAATSGLGYQYLWPNSPWLESIAPPVAIALVGIFGIAFTRRFLHTRQYHIVADNLLRLVLYLSVIVLGLSFIADTATVMGLAKIVVVAFLLFILYASVAMLLRGHRQARFFLAA</sequence>
<proteinExistence type="predicted"/>
<feature type="transmembrane region" description="Helical" evidence="1">
    <location>
        <begin position="196"/>
        <end position="214"/>
    </location>
</feature>
<keyword evidence="1" id="KW-1133">Transmembrane helix</keyword>
<dbReference type="Pfam" id="PF07695">
    <property type="entry name" value="7TMR-DISM_7TM"/>
    <property type="match status" value="1"/>
</dbReference>
<evidence type="ECO:0000259" key="2">
    <source>
        <dbReference type="Pfam" id="PF07695"/>
    </source>
</evidence>
<feature type="domain" description="7TM-DISM receptor extracellular" evidence="2">
    <location>
        <begin position="191"/>
        <end position="348"/>
    </location>
</feature>
<evidence type="ECO:0008006" key="6">
    <source>
        <dbReference type="Google" id="ProtNLM"/>
    </source>
</evidence>
<comment type="caution">
    <text evidence="4">The sequence shown here is derived from an EMBL/GenBank/DDBJ whole genome shotgun (WGS) entry which is preliminary data.</text>
</comment>
<dbReference type="Gene3D" id="2.60.40.2380">
    <property type="match status" value="1"/>
</dbReference>